<proteinExistence type="predicted"/>
<gene>
    <name evidence="2" type="ORF">KOM_12_573</name>
</gene>
<evidence type="ECO:0000256" key="1">
    <source>
        <dbReference type="SAM" id="MobiDB-lite"/>
    </source>
</evidence>
<protein>
    <submittedName>
        <fullName evidence="2">Penton protein single jelly roll</fullName>
    </submittedName>
</protein>
<evidence type="ECO:0000313" key="2">
    <source>
        <dbReference type="EMBL" id="QYA18841.1"/>
    </source>
</evidence>
<reference evidence="2" key="1">
    <citation type="submission" date="2021-06" db="EMBL/GenBank/DDBJ databases">
        <authorList>
            <person name="Rolland C."/>
        </authorList>
    </citation>
    <scope>NUCLEOTIDE SEQUENCE</scope>
    <source>
        <strain evidence="2">347.936635</strain>
    </source>
</reference>
<dbReference type="EMBL" id="MZ420154">
    <property type="protein sequence ID" value="QYA18841.1"/>
    <property type="molecule type" value="Genomic_DNA"/>
</dbReference>
<organism evidence="2">
    <name type="scientific">Clandestinovirus</name>
    <dbReference type="NCBI Taxonomy" id="2831644"/>
    <lineage>
        <taxon>Viruses</taxon>
    </lineage>
</organism>
<sequence length="204" mass="23324">MSNDDNYGRGGNYHQNPIQVQDRSETVEVSFRPNVTNAHIENVWSSRRDTSNTRYTSSNFKIYTSVPYKMVTRIDLIGARIPVDTSMDPKKSVYLFIKAQGQDLSNIQFAKPFEASRSKDEAKDVFSLDGCFAQFFMKTDPIFYEDVSNQPTITYNFQQPLGTLTTFDVRLVVEPTDPTAKAKEDFYVAPGEDIRLVFRILSQN</sequence>
<name>A0A8F8KPU4_9VIRU</name>
<feature type="region of interest" description="Disordered" evidence="1">
    <location>
        <begin position="1"/>
        <end position="22"/>
    </location>
</feature>
<accession>A0A8F8KPU4</accession>